<evidence type="ECO:0000256" key="1">
    <source>
        <dbReference type="ARBA" id="ARBA00000085"/>
    </source>
</evidence>
<dbReference type="Gene3D" id="3.30.450.20">
    <property type="entry name" value="PAS domain"/>
    <property type="match status" value="1"/>
</dbReference>
<accession>A0A7C3PRN0</accession>
<feature type="coiled-coil region" evidence="3">
    <location>
        <begin position="4"/>
        <end position="59"/>
    </location>
</feature>
<protein>
    <recommendedName>
        <fullName evidence="2">histidine kinase</fullName>
        <ecNumber evidence="2">2.7.13.3</ecNumber>
    </recommendedName>
</protein>
<dbReference type="EC" id="2.7.13.3" evidence="2"/>
<dbReference type="InterPro" id="IPR035965">
    <property type="entry name" value="PAS-like_dom_sf"/>
</dbReference>
<dbReference type="PROSITE" id="PS50113">
    <property type="entry name" value="PAC"/>
    <property type="match status" value="1"/>
</dbReference>
<name>A0A7C3PRN0_9CYAN</name>
<dbReference type="PANTHER" id="PTHR43065">
    <property type="entry name" value="SENSOR HISTIDINE KINASE"/>
    <property type="match status" value="1"/>
</dbReference>
<evidence type="ECO:0000313" key="6">
    <source>
        <dbReference type="EMBL" id="HFM99521.1"/>
    </source>
</evidence>
<proteinExistence type="predicted"/>
<dbReference type="SUPFAM" id="SSF47384">
    <property type="entry name" value="Homodimeric domain of signal transducing histidine kinase"/>
    <property type="match status" value="1"/>
</dbReference>
<comment type="caution">
    <text evidence="6">The sequence shown here is derived from an EMBL/GenBank/DDBJ whole genome shotgun (WGS) entry which is preliminary data.</text>
</comment>
<dbReference type="InterPro" id="IPR036097">
    <property type="entry name" value="HisK_dim/P_sf"/>
</dbReference>
<dbReference type="PROSITE" id="PS50112">
    <property type="entry name" value="PAS"/>
    <property type="match status" value="1"/>
</dbReference>
<dbReference type="PANTHER" id="PTHR43065:SF50">
    <property type="entry name" value="HISTIDINE KINASE"/>
    <property type="match status" value="1"/>
</dbReference>
<dbReference type="InterPro" id="IPR000014">
    <property type="entry name" value="PAS"/>
</dbReference>
<gene>
    <name evidence="6" type="ORF">ENR64_17510</name>
</gene>
<feature type="domain" description="PAC" evidence="5">
    <location>
        <begin position="139"/>
        <end position="192"/>
    </location>
</feature>
<reference evidence="6" key="1">
    <citation type="journal article" date="2020" name="mSystems">
        <title>Genome- and Community-Level Interaction Insights into Carbon Utilization and Element Cycling Functions of Hydrothermarchaeota in Hydrothermal Sediment.</title>
        <authorList>
            <person name="Zhou Z."/>
            <person name="Liu Y."/>
            <person name="Xu W."/>
            <person name="Pan J."/>
            <person name="Luo Z.H."/>
            <person name="Li M."/>
        </authorList>
    </citation>
    <scope>NUCLEOTIDE SEQUENCE [LARGE SCALE GENOMIC DNA]</scope>
    <source>
        <strain evidence="6">SpSt-418</strain>
    </source>
</reference>
<comment type="catalytic activity">
    <reaction evidence="1">
        <text>ATP + protein L-histidine = ADP + protein N-phospho-L-histidine.</text>
        <dbReference type="EC" id="2.7.13.3"/>
    </reaction>
</comment>
<evidence type="ECO:0000259" key="5">
    <source>
        <dbReference type="PROSITE" id="PS50113"/>
    </source>
</evidence>
<dbReference type="SMART" id="SM00388">
    <property type="entry name" value="HisKA"/>
    <property type="match status" value="1"/>
</dbReference>
<keyword evidence="3" id="KW-0175">Coiled coil</keyword>
<dbReference type="InterPro" id="IPR013656">
    <property type="entry name" value="PAS_4"/>
</dbReference>
<dbReference type="CDD" id="cd00130">
    <property type="entry name" value="PAS"/>
    <property type="match status" value="1"/>
</dbReference>
<dbReference type="InterPro" id="IPR003661">
    <property type="entry name" value="HisK_dim/P_dom"/>
</dbReference>
<sequence>MLNALNAQAQIDELQAQVLTLEQLLEVYEQETLEKSARLEKALEDLQHYSAQLEHSEAALQVVKSILASMGDCVMVADEQGKFLFLNHPAEALFGVSLEMTLAEWMAGDAYCVYLSDAITRYPATEFPLMQAVQGQPTNGAEVLARSPDHSTMVWLSVTARSLTDRDGKLSGGVAVFHDITQMKQAEAALRQSEAKSRAQALQLQNTLHELRQTQAQLIQTEKMSSLGQLVAGIAHEINNPVNFIYGNLKPANDYAKDLLYLVSLYQQHYPQPVAEIQSAMDAMDLEFIQEDMSKLLRSLEIGANRIRAIVLSLRNFSRLDEAEMKPVNIHEGIENTLLILQNRLKSKADSAGINVIKEFDNLPLIECYAGQLNQVYYEAVGVSRGQSSFSKQLSFLDTAMYLLFCN</sequence>
<dbReference type="Pfam" id="PF08448">
    <property type="entry name" value="PAS_4"/>
    <property type="match status" value="1"/>
</dbReference>
<evidence type="ECO:0000259" key="4">
    <source>
        <dbReference type="PROSITE" id="PS50112"/>
    </source>
</evidence>
<dbReference type="GO" id="GO:0000155">
    <property type="term" value="F:phosphorelay sensor kinase activity"/>
    <property type="evidence" value="ECO:0007669"/>
    <property type="project" value="InterPro"/>
</dbReference>
<dbReference type="AlphaFoldDB" id="A0A7C3PRN0"/>
<evidence type="ECO:0000256" key="3">
    <source>
        <dbReference type="SAM" id="Coils"/>
    </source>
</evidence>
<dbReference type="Gene3D" id="1.10.287.130">
    <property type="match status" value="1"/>
</dbReference>
<dbReference type="CDD" id="cd00082">
    <property type="entry name" value="HisKA"/>
    <property type="match status" value="1"/>
</dbReference>
<feature type="domain" description="PAS" evidence="4">
    <location>
        <begin position="59"/>
        <end position="99"/>
    </location>
</feature>
<dbReference type="InterPro" id="IPR000700">
    <property type="entry name" value="PAS-assoc_C"/>
</dbReference>
<evidence type="ECO:0000256" key="2">
    <source>
        <dbReference type="ARBA" id="ARBA00012438"/>
    </source>
</evidence>
<dbReference type="EMBL" id="DSRU01000253">
    <property type="protein sequence ID" value="HFM99521.1"/>
    <property type="molecule type" value="Genomic_DNA"/>
</dbReference>
<dbReference type="SUPFAM" id="SSF55785">
    <property type="entry name" value="PYP-like sensor domain (PAS domain)"/>
    <property type="match status" value="1"/>
</dbReference>
<organism evidence="6">
    <name type="scientific">Oscillatoriales cyanobacterium SpSt-418</name>
    <dbReference type="NCBI Taxonomy" id="2282169"/>
    <lineage>
        <taxon>Bacteria</taxon>
        <taxon>Bacillati</taxon>
        <taxon>Cyanobacteriota</taxon>
        <taxon>Cyanophyceae</taxon>
        <taxon>Oscillatoriophycideae</taxon>
        <taxon>Oscillatoriales</taxon>
    </lineage>
</organism>